<dbReference type="InterPro" id="IPR012094">
    <property type="entry name" value="tRNA_Ile_lys_synt"/>
</dbReference>
<dbReference type="GO" id="GO:0005524">
    <property type="term" value="F:ATP binding"/>
    <property type="evidence" value="ECO:0007669"/>
    <property type="project" value="UniProtKB-KW"/>
</dbReference>
<comment type="caution">
    <text evidence="8">The sequence shown here is derived from an EMBL/GenBank/DDBJ whole genome shotgun (WGS) entry which is preliminary data.</text>
</comment>
<dbReference type="GO" id="GO:0008033">
    <property type="term" value="P:tRNA processing"/>
    <property type="evidence" value="ECO:0007669"/>
    <property type="project" value="UniProtKB-KW"/>
</dbReference>
<dbReference type="AlphaFoldDB" id="A0A2T0X9M4"/>
<dbReference type="InterPro" id="IPR011063">
    <property type="entry name" value="TilS/TtcA_N"/>
</dbReference>
<reference evidence="8 9" key="1">
    <citation type="submission" date="2018-03" db="EMBL/GenBank/DDBJ databases">
        <title>Genomic Encyclopedia of Archaeal and Bacterial Type Strains, Phase II (KMG-II): from individual species to whole genera.</title>
        <authorList>
            <person name="Goeker M."/>
        </authorList>
    </citation>
    <scope>NUCLEOTIDE SEQUENCE [LARGE SCALE GENOMIC DNA]</scope>
    <source>
        <strain evidence="8 9">DSM 29318</strain>
    </source>
</reference>
<proteinExistence type="predicted"/>
<gene>
    <name evidence="8" type="ORF">BCF33_1258</name>
</gene>
<dbReference type="Proteomes" id="UP000238801">
    <property type="component" value="Unassembled WGS sequence"/>
</dbReference>
<feature type="domain" description="tRNA(Ile)-lysidine/2-thiocytidine synthase N-terminal" evidence="7">
    <location>
        <begin position="9"/>
        <end position="157"/>
    </location>
</feature>
<dbReference type="NCBIfam" id="TIGR02432">
    <property type="entry name" value="lysidine_TilS_N"/>
    <property type="match status" value="1"/>
</dbReference>
<evidence type="ECO:0000256" key="6">
    <source>
        <dbReference type="ARBA" id="ARBA00048539"/>
    </source>
</evidence>
<sequence length="285" mass="29724">MHLAALEGVPARAATVDHGLRRSSAAEARAVGAAAAALGLAHATLRWADPPRDAGQGPARAARLRLLRGWARREGLSAVLTGHTLDDQAETVLMALRGGGVDALSAMPDTSPCGLFRRPLLGTPREALRSWLRAAGIPWVEDPANDDPRHARTHARRALAGMPLGTAAALARVAALAAERRSLEEAEAARRLEGAGCDGGLAAAPLLGLPTPIRRRAWRLALTREGRAPRGRDVAALDRAMLAGAAARTLNGIVIRRRGPLLTLVPEVVGRGAGGDDPSSEGFAR</sequence>
<keyword evidence="3" id="KW-0819">tRNA processing</keyword>
<evidence type="ECO:0000313" key="9">
    <source>
        <dbReference type="Proteomes" id="UP000238801"/>
    </source>
</evidence>
<keyword evidence="9" id="KW-1185">Reference proteome</keyword>
<evidence type="ECO:0000256" key="2">
    <source>
        <dbReference type="ARBA" id="ARBA00022598"/>
    </source>
</evidence>
<dbReference type="Gene3D" id="3.40.50.620">
    <property type="entry name" value="HUPs"/>
    <property type="match status" value="1"/>
</dbReference>
<organism evidence="8 9">
    <name type="scientific">Hasllibacter halocynthiae</name>
    <dbReference type="NCBI Taxonomy" id="595589"/>
    <lineage>
        <taxon>Bacteria</taxon>
        <taxon>Pseudomonadati</taxon>
        <taxon>Pseudomonadota</taxon>
        <taxon>Alphaproteobacteria</taxon>
        <taxon>Rhodobacterales</taxon>
        <taxon>Roseobacteraceae</taxon>
        <taxon>Hasllibacter</taxon>
    </lineage>
</organism>
<evidence type="ECO:0000259" key="7">
    <source>
        <dbReference type="Pfam" id="PF01171"/>
    </source>
</evidence>
<dbReference type="EC" id="6.3.4.19" evidence="1"/>
<comment type="catalytic activity">
    <reaction evidence="6">
        <text>cytidine(34) in tRNA(Ile2) + L-lysine + ATP = lysidine(34) in tRNA(Ile2) + AMP + diphosphate + H(+)</text>
        <dbReference type="Rhea" id="RHEA:43744"/>
        <dbReference type="Rhea" id="RHEA-COMP:10625"/>
        <dbReference type="Rhea" id="RHEA-COMP:10670"/>
        <dbReference type="ChEBI" id="CHEBI:15378"/>
        <dbReference type="ChEBI" id="CHEBI:30616"/>
        <dbReference type="ChEBI" id="CHEBI:32551"/>
        <dbReference type="ChEBI" id="CHEBI:33019"/>
        <dbReference type="ChEBI" id="CHEBI:82748"/>
        <dbReference type="ChEBI" id="CHEBI:83665"/>
        <dbReference type="ChEBI" id="CHEBI:456215"/>
        <dbReference type="EC" id="6.3.4.19"/>
    </reaction>
</comment>
<dbReference type="InterPro" id="IPR014729">
    <property type="entry name" value="Rossmann-like_a/b/a_fold"/>
</dbReference>
<evidence type="ECO:0000256" key="5">
    <source>
        <dbReference type="ARBA" id="ARBA00022840"/>
    </source>
</evidence>
<evidence type="ECO:0000256" key="3">
    <source>
        <dbReference type="ARBA" id="ARBA00022694"/>
    </source>
</evidence>
<keyword evidence="4" id="KW-0547">Nucleotide-binding</keyword>
<keyword evidence="2" id="KW-0436">Ligase</keyword>
<keyword evidence="5" id="KW-0067">ATP-binding</keyword>
<dbReference type="PANTHER" id="PTHR43033">
    <property type="entry name" value="TRNA(ILE)-LYSIDINE SYNTHASE-RELATED"/>
    <property type="match status" value="1"/>
</dbReference>
<dbReference type="EMBL" id="PVTT01000001">
    <property type="protein sequence ID" value="PRY95636.1"/>
    <property type="molecule type" value="Genomic_DNA"/>
</dbReference>
<dbReference type="InterPro" id="IPR012795">
    <property type="entry name" value="tRNA_Ile_lys_synt_N"/>
</dbReference>
<evidence type="ECO:0000313" key="8">
    <source>
        <dbReference type="EMBL" id="PRY95636.1"/>
    </source>
</evidence>
<evidence type="ECO:0000256" key="4">
    <source>
        <dbReference type="ARBA" id="ARBA00022741"/>
    </source>
</evidence>
<accession>A0A2T0X9M4</accession>
<dbReference type="PANTHER" id="PTHR43033:SF1">
    <property type="entry name" value="TRNA(ILE)-LYSIDINE SYNTHASE-RELATED"/>
    <property type="match status" value="1"/>
</dbReference>
<evidence type="ECO:0000256" key="1">
    <source>
        <dbReference type="ARBA" id="ARBA00013267"/>
    </source>
</evidence>
<name>A0A2T0X9M4_9RHOB</name>
<protein>
    <recommendedName>
        <fullName evidence="1">tRNA(Ile)-lysidine synthetase</fullName>
        <ecNumber evidence="1">6.3.4.19</ecNumber>
    </recommendedName>
</protein>
<dbReference type="Pfam" id="PF01171">
    <property type="entry name" value="ATP_bind_3"/>
    <property type="match status" value="1"/>
</dbReference>
<dbReference type="GO" id="GO:0032267">
    <property type="term" value="F:tRNA(Ile)-lysidine synthase activity"/>
    <property type="evidence" value="ECO:0007669"/>
    <property type="project" value="UniProtKB-EC"/>
</dbReference>
<dbReference type="SUPFAM" id="SSF52402">
    <property type="entry name" value="Adenine nucleotide alpha hydrolases-like"/>
    <property type="match status" value="1"/>
</dbReference>